<dbReference type="CDD" id="cd03357">
    <property type="entry name" value="LbH_MAT_GAT"/>
    <property type="match status" value="1"/>
</dbReference>
<name>A0A9W9CW68_9PEZI</name>
<dbReference type="SUPFAM" id="SSF51161">
    <property type="entry name" value="Trimeric LpxA-like enzymes"/>
    <property type="match status" value="1"/>
</dbReference>
<dbReference type="InterPro" id="IPR001451">
    <property type="entry name" value="Hexapep"/>
</dbReference>
<proteinExistence type="inferred from homology"/>
<feature type="domain" description="Maltose/galactoside acetyltransferase" evidence="4">
    <location>
        <begin position="13"/>
        <end position="67"/>
    </location>
</feature>
<comment type="caution">
    <text evidence="5">The sequence shown here is derived from an EMBL/GenBank/DDBJ whole genome shotgun (WGS) entry which is preliminary data.</text>
</comment>
<dbReference type="InterPro" id="IPR024688">
    <property type="entry name" value="Mac_dom"/>
</dbReference>
<dbReference type="SMART" id="SM01266">
    <property type="entry name" value="Mac"/>
    <property type="match status" value="1"/>
</dbReference>
<dbReference type="AlphaFoldDB" id="A0A9W9CW68"/>
<dbReference type="GO" id="GO:0008374">
    <property type="term" value="F:O-acyltransferase activity"/>
    <property type="evidence" value="ECO:0007669"/>
    <property type="project" value="TreeGrafter"/>
</dbReference>
<dbReference type="GO" id="GO:0016407">
    <property type="term" value="F:acetyltransferase activity"/>
    <property type="evidence" value="ECO:0007669"/>
    <property type="project" value="InterPro"/>
</dbReference>
<evidence type="ECO:0000313" key="5">
    <source>
        <dbReference type="EMBL" id="KAJ4391232.1"/>
    </source>
</evidence>
<keyword evidence="2" id="KW-0808">Transferase</keyword>
<evidence type="ECO:0000256" key="3">
    <source>
        <dbReference type="SAM" id="MobiDB-lite"/>
    </source>
</evidence>
<keyword evidence="6" id="KW-1185">Reference proteome</keyword>
<feature type="region of interest" description="Disordered" evidence="3">
    <location>
        <begin position="62"/>
        <end position="81"/>
    </location>
</feature>
<dbReference type="PANTHER" id="PTHR23416">
    <property type="entry name" value="SIALIC ACID SYNTHASE-RELATED"/>
    <property type="match status" value="1"/>
</dbReference>
<dbReference type="InterPro" id="IPR018357">
    <property type="entry name" value="Hexapep_transf_CS"/>
</dbReference>
<reference evidence="5" key="1">
    <citation type="submission" date="2022-10" db="EMBL/GenBank/DDBJ databases">
        <title>Tapping the CABI collections for fungal endophytes: first genome assemblies for Collariella, Neodidymelliopsis, Ascochyta clinopodiicola, Didymella pomorum, Didymosphaeria variabile, Neocosmospora piperis and Neocucurbitaria cava.</title>
        <authorList>
            <person name="Hill R."/>
        </authorList>
    </citation>
    <scope>NUCLEOTIDE SEQUENCE</scope>
    <source>
        <strain evidence="5">IMI 355082</strain>
    </source>
</reference>
<evidence type="ECO:0000259" key="4">
    <source>
        <dbReference type="SMART" id="SM01266"/>
    </source>
</evidence>
<dbReference type="Pfam" id="PF12464">
    <property type="entry name" value="Mac"/>
    <property type="match status" value="1"/>
</dbReference>
<dbReference type="Proteomes" id="UP001140453">
    <property type="component" value="Unassembled WGS sequence"/>
</dbReference>
<dbReference type="OrthoDB" id="25818at2759"/>
<dbReference type="PROSITE" id="PS00101">
    <property type="entry name" value="HEXAPEP_TRANSFERASES"/>
    <property type="match status" value="1"/>
</dbReference>
<dbReference type="Pfam" id="PF14602">
    <property type="entry name" value="Hexapep_2"/>
    <property type="match status" value="1"/>
</dbReference>
<gene>
    <name evidence="5" type="ORF">N0V93_004849</name>
</gene>
<sequence>MSAPSNVDAAENRRKMETGELYYAFTPELIKERQLCKQASRLYNESEGLSRREQIELYQDLTSDETPLERKKHMASQEDDEATLEDFPMLCPPVHMDYGYNVKLGSNVFVNQNSTWIDTCKITVGARTLIGPNCAFYSGTHPLDPNIRNGTRGPETGKPITIGEDCWLGGNVIVLPGITIGKGSTVGAGSVVTKDVEPYTCVAGNPARFIRKIEVAPVNTAPVHQGGGVEVLAGEEAPKVEAGFLEEVVEYIKRDSDSESDSEK</sequence>
<evidence type="ECO:0000256" key="1">
    <source>
        <dbReference type="ARBA" id="ARBA00007274"/>
    </source>
</evidence>
<evidence type="ECO:0000256" key="2">
    <source>
        <dbReference type="ARBA" id="ARBA00022679"/>
    </source>
</evidence>
<organism evidence="5 6">
    <name type="scientific">Gnomoniopsis smithogilvyi</name>
    <dbReference type="NCBI Taxonomy" id="1191159"/>
    <lineage>
        <taxon>Eukaryota</taxon>
        <taxon>Fungi</taxon>
        <taxon>Dikarya</taxon>
        <taxon>Ascomycota</taxon>
        <taxon>Pezizomycotina</taxon>
        <taxon>Sordariomycetes</taxon>
        <taxon>Sordariomycetidae</taxon>
        <taxon>Diaporthales</taxon>
        <taxon>Gnomoniaceae</taxon>
        <taxon>Gnomoniopsis</taxon>
    </lineage>
</organism>
<dbReference type="InterPro" id="IPR051159">
    <property type="entry name" value="Hexapeptide_acetyltransf"/>
</dbReference>
<dbReference type="PANTHER" id="PTHR23416:SF54">
    <property type="entry name" value="ACETYLTRANSFERASE, CYSE_LACA_LPXA_NODL FAMILY (AFU_ORTHOLOGUE AFUA_2G08430)-RELATED"/>
    <property type="match status" value="1"/>
</dbReference>
<evidence type="ECO:0000313" key="6">
    <source>
        <dbReference type="Proteomes" id="UP001140453"/>
    </source>
</evidence>
<protein>
    <recommendedName>
        <fullName evidence="4">Maltose/galactoside acetyltransferase domain-containing protein</fullName>
    </recommendedName>
</protein>
<comment type="similarity">
    <text evidence="1">Belongs to the transferase hexapeptide repeat family.</text>
</comment>
<dbReference type="Gene3D" id="2.160.10.10">
    <property type="entry name" value="Hexapeptide repeat proteins"/>
    <property type="match status" value="1"/>
</dbReference>
<dbReference type="EMBL" id="JAPEVB010000003">
    <property type="protein sequence ID" value="KAJ4391232.1"/>
    <property type="molecule type" value="Genomic_DNA"/>
</dbReference>
<dbReference type="InterPro" id="IPR011004">
    <property type="entry name" value="Trimer_LpxA-like_sf"/>
</dbReference>
<accession>A0A9W9CW68</accession>